<evidence type="ECO:0000259" key="2">
    <source>
        <dbReference type="Pfam" id="PF21740"/>
    </source>
</evidence>
<dbReference type="EMBL" id="ACJN02000001">
    <property type="protein sequence ID" value="EFI35341.1"/>
    <property type="molecule type" value="Genomic_DNA"/>
</dbReference>
<proteinExistence type="predicted"/>
<organism evidence="3 4">
    <name type="scientific">Desulfonatronospira thiodismutans ASO3-1</name>
    <dbReference type="NCBI Taxonomy" id="555779"/>
    <lineage>
        <taxon>Bacteria</taxon>
        <taxon>Pseudomonadati</taxon>
        <taxon>Thermodesulfobacteriota</taxon>
        <taxon>Desulfovibrionia</taxon>
        <taxon>Desulfovibrionales</taxon>
        <taxon>Desulfonatronovibrionaceae</taxon>
        <taxon>Desulfonatronospira</taxon>
    </lineage>
</organism>
<accession>D6SKY0</accession>
<evidence type="ECO:0000259" key="1">
    <source>
        <dbReference type="Pfam" id="PF21739"/>
    </source>
</evidence>
<dbReference type="Proteomes" id="UP000005496">
    <property type="component" value="Unassembled WGS sequence"/>
</dbReference>
<dbReference type="Pfam" id="PF21740">
    <property type="entry name" value="DUF6866_C"/>
    <property type="match status" value="1"/>
</dbReference>
<sequence>MNSMPLDITSLKNQVQLNCHISDANYSGTFSLCMLLLRLRNLYKWEVDMPPWQEPHQGDLLQWVEDRENMWLDLEGRSPEPLMVEGENLDSLEPSQVNALLAGSDLHYGAGLVTGMKPSYFLGRVARKHEQEGMTVCIVDQELARDIFSVPLMRQGNLIIGRRRSMATLLWDEILELRASSARALAFAFDCHGINLHRLRRQPGSYQDGFLRVCDAELQTWVYHEIGESLVDVFPGDLWQRIVSEQAGTLVEFFARTVRDILADTCRGGLLDHVIKERRSSSLGFYAALTRPLSRILYPEIVPAVQDFMQNPRWEKIEEVRTAGYKRGRELALNLMDVYEHCRQEDQERAGNQVMDRVIRPLGIVDSLEDENPA</sequence>
<dbReference type="AlphaFoldDB" id="D6SKY0"/>
<protein>
    <submittedName>
        <fullName evidence="3">Uncharacterized protein</fullName>
    </submittedName>
</protein>
<evidence type="ECO:0000313" key="4">
    <source>
        <dbReference type="Proteomes" id="UP000005496"/>
    </source>
</evidence>
<feature type="domain" description="DUF6866" evidence="1">
    <location>
        <begin position="11"/>
        <end position="162"/>
    </location>
</feature>
<dbReference type="InterPro" id="IPR049199">
    <property type="entry name" value="DUF6866_N"/>
</dbReference>
<evidence type="ECO:0000313" key="3">
    <source>
        <dbReference type="EMBL" id="EFI35341.1"/>
    </source>
</evidence>
<dbReference type="Pfam" id="PF21739">
    <property type="entry name" value="DUF6866_N"/>
    <property type="match status" value="1"/>
</dbReference>
<dbReference type="InterPro" id="IPR049200">
    <property type="entry name" value="DUF6866_C"/>
</dbReference>
<dbReference type="InterPro" id="IPR054640">
    <property type="entry name" value="Sfum_1244-like"/>
</dbReference>
<feature type="domain" description="DUF6866" evidence="2">
    <location>
        <begin position="168"/>
        <end position="355"/>
    </location>
</feature>
<keyword evidence="4" id="KW-1185">Reference proteome</keyword>
<gene>
    <name evidence="3" type="ORF">Dthio_PD2756</name>
</gene>
<comment type="caution">
    <text evidence="3">The sequence shown here is derived from an EMBL/GenBank/DDBJ whole genome shotgun (WGS) entry which is preliminary data.</text>
</comment>
<dbReference type="OrthoDB" id="9777679at2"/>
<reference evidence="3" key="1">
    <citation type="submission" date="2010-05" db="EMBL/GenBank/DDBJ databases">
        <title>The draft genome of Desulfonatronospira thiodismutans ASO3-1.</title>
        <authorList>
            <consortium name="US DOE Joint Genome Institute (JGI-PGF)"/>
            <person name="Lucas S."/>
            <person name="Copeland A."/>
            <person name="Lapidus A."/>
            <person name="Cheng J.-F."/>
            <person name="Bruce D."/>
            <person name="Goodwin L."/>
            <person name="Pitluck S."/>
            <person name="Chertkov O."/>
            <person name="Brettin T."/>
            <person name="Detter J.C."/>
            <person name="Han C."/>
            <person name="Land M.L."/>
            <person name="Hauser L."/>
            <person name="Kyrpides N."/>
            <person name="Mikhailova N."/>
            <person name="Muyzer G."/>
            <person name="Woyke T."/>
        </authorList>
    </citation>
    <scope>NUCLEOTIDE SEQUENCE [LARGE SCALE GENOMIC DNA]</scope>
    <source>
        <strain evidence="3">ASO3-1</strain>
    </source>
</reference>
<dbReference type="NCBIfam" id="NF045620">
    <property type="entry name" value="Sfum_1244_fam"/>
    <property type="match status" value="1"/>
</dbReference>
<name>D6SKY0_9BACT</name>
<dbReference type="eggNOG" id="ENOG502Z90U">
    <property type="taxonomic scope" value="Bacteria"/>
</dbReference>